<geneLocation type="plasmid" evidence="1">
    <name>plasmid3</name>
</geneLocation>
<proteinExistence type="predicted"/>
<reference evidence="1 2" key="1">
    <citation type="submission" date="2017-06" db="EMBL/GenBank/DDBJ databases">
        <title>Genome sequencing of cyanobaciteial culture collection at National Institute for Environmental Studies (NIES).</title>
        <authorList>
            <person name="Hirose Y."/>
            <person name="Shimura Y."/>
            <person name="Fujisawa T."/>
            <person name="Nakamura Y."/>
            <person name="Kawachi M."/>
        </authorList>
    </citation>
    <scope>NUCLEOTIDE SEQUENCE [LARGE SCALE GENOMIC DNA]</scope>
    <source>
        <strain evidence="1 2">NIES-23</strain>
        <plasmid evidence="2">Plasmid Plasmid3 dna</plasmid>
    </source>
</reference>
<keyword evidence="1" id="KW-0614">Plasmid</keyword>
<evidence type="ECO:0000313" key="2">
    <source>
        <dbReference type="Proteomes" id="UP000217507"/>
    </source>
</evidence>
<protein>
    <submittedName>
        <fullName evidence="1">Uncharacterized protein</fullName>
    </submittedName>
</protein>
<sequence>MAVRQGLFGPLRFSPFHRQAAAFCTSRKWNFGEIERYFTPVDPEIKGDSIYNNNA</sequence>
<gene>
    <name evidence="1" type="ORF">NIES23_61950</name>
</gene>
<dbReference type="AlphaFoldDB" id="A0A1Z4KWP5"/>
<organism evidence="1 2">
    <name type="scientific">Trichormus variabilis NIES-23</name>
    <dbReference type="NCBI Taxonomy" id="1973479"/>
    <lineage>
        <taxon>Bacteria</taxon>
        <taxon>Bacillati</taxon>
        <taxon>Cyanobacteriota</taxon>
        <taxon>Cyanophyceae</taxon>
        <taxon>Nostocales</taxon>
        <taxon>Nostocaceae</taxon>
        <taxon>Trichormus</taxon>
    </lineage>
</organism>
<name>A0A1Z4KWP5_ANAVA</name>
<evidence type="ECO:0000313" key="1">
    <source>
        <dbReference type="EMBL" id="BAY73367.1"/>
    </source>
</evidence>
<accession>A0A1Z4KWP5</accession>
<dbReference type="Proteomes" id="UP000217507">
    <property type="component" value="Plasmid Plasmid3 dna"/>
</dbReference>
<dbReference type="EMBL" id="AP018219">
    <property type="protein sequence ID" value="BAY73367.1"/>
    <property type="molecule type" value="Genomic_DNA"/>
</dbReference>